<keyword evidence="3" id="KW-1185">Reference proteome</keyword>
<reference evidence="2 3" key="1">
    <citation type="submission" date="2014-06" db="EMBL/GenBank/DDBJ databases">
        <title>Evolutionary Origins and Diversification of the Mycorrhizal Mutualists.</title>
        <authorList>
            <consortium name="DOE Joint Genome Institute"/>
            <consortium name="Mycorrhizal Genomics Consortium"/>
            <person name="Kohler A."/>
            <person name="Kuo A."/>
            <person name="Nagy L.G."/>
            <person name="Floudas D."/>
            <person name="Copeland A."/>
            <person name="Barry K.W."/>
            <person name="Cichocki N."/>
            <person name="Veneault-Fourrey C."/>
            <person name="LaButti K."/>
            <person name="Lindquist E.A."/>
            <person name="Lipzen A."/>
            <person name="Lundell T."/>
            <person name="Morin E."/>
            <person name="Murat C."/>
            <person name="Riley R."/>
            <person name="Ohm R."/>
            <person name="Sun H."/>
            <person name="Tunlid A."/>
            <person name="Henrissat B."/>
            <person name="Grigoriev I.V."/>
            <person name="Hibbett D.S."/>
            <person name="Martin F."/>
        </authorList>
    </citation>
    <scope>NUCLEOTIDE SEQUENCE [LARGE SCALE GENOMIC DNA]</scope>
    <source>
        <strain evidence="2 3">SS14</strain>
    </source>
</reference>
<feature type="region of interest" description="Disordered" evidence="1">
    <location>
        <begin position="23"/>
        <end position="62"/>
    </location>
</feature>
<accession>A0A0C9U041</accession>
<organism evidence="2 3">
    <name type="scientific">Sphaerobolus stellatus (strain SS14)</name>
    <dbReference type="NCBI Taxonomy" id="990650"/>
    <lineage>
        <taxon>Eukaryota</taxon>
        <taxon>Fungi</taxon>
        <taxon>Dikarya</taxon>
        <taxon>Basidiomycota</taxon>
        <taxon>Agaricomycotina</taxon>
        <taxon>Agaricomycetes</taxon>
        <taxon>Phallomycetidae</taxon>
        <taxon>Geastrales</taxon>
        <taxon>Sphaerobolaceae</taxon>
        <taxon>Sphaerobolus</taxon>
    </lineage>
</organism>
<dbReference type="HOGENOM" id="CLU_1103360_0_0_1"/>
<dbReference type="AlphaFoldDB" id="A0A0C9U041"/>
<gene>
    <name evidence="2" type="ORF">M422DRAFT_51244</name>
</gene>
<evidence type="ECO:0000313" key="2">
    <source>
        <dbReference type="EMBL" id="KIJ36053.1"/>
    </source>
</evidence>
<protein>
    <submittedName>
        <fullName evidence="2">Uncharacterized protein</fullName>
    </submittedName>
</protein>
<dbReference type="EMBL" id="KN837182">
    <property type="protein sequence ID" value="KIJ36053.1"/>
    <property type="molecule type" value="Genomic_DNA"/>
</dbReference>
<evidence type="ECO:0000256" key="1">
    <source>
        <dbReference type="SAM" id="MobiDB-lite"/>
    </source>
</evidence>
<dbReference type="Proteomes" id="UP000054279">
    <property type="component" value="Unassembled WGS sequence"/>
</dbReference>
<sequence length="252" mass="29289">MSPLDTPANAYDTLMNHMVHRKAKSAVPAPSGHSIPFPTSSHFSSLSGQRRRPETRHCKPPLDFIPEESLRVKRQSKSAQDRPRNLSRTTMWFGMEPGVERNILFWDRDVQMDIIYMGLASWDEGQHINDMSGKLKTVLIHVIAEAMFRGHLHPYRITHLQIKYLLERTLAKLKSDSSSLVASLGEPKKAHWFLGTMRSHEEELEWLKYQAERRWWIMMGEILEVIERSRELPADNELLDQYIISSEAYSDH</sequence>
<feature type="compositionally biased region" description="Polar residues" evidence="1">
    <location>
        <begin position="37"/>
        <end position="48"/>
    </location>
</feature>
<dbReference type="OrthoDB" id="3263076at2759"/>
<name>A0A0C9U041_SPHS4</name>
<proteinExistence type="predicted"/>
<evidence type="ECO:0000313" key="3">
    <source>
        <dbReference type="Proteomes" id="UP000054279"/>
    </source>
</evidence>